<name>A0AAU9KCE5_9CILI</name>
<feature type="modified residue" description="4-aspartylphosphate" evidence="3">
    <location>
        <position position="55"/>
    </location>
</feature>
<protein>
    <recommendedName>
        <fullName evidence="4">Response regulatory domain-containing protein</fullName>
    </recommendedName>
</protein>
<dbReference type="Proteomes" id="UP001162131">
    <property type="component" value="Unassembled WGS sequence"/>
</dbReference>
<gene>
    <name evidence="5" type="ORF">BSTOLATCC_MIC52257</name>
</gene>
<proteinExistence type="predicted"/>
<comment type="caution">
    <text evidence="5">The sequence shown here is derived from an EMBL/GenBank/DDBJ whole genome shotgun (WGS) entry which is preliminary data.</text>
</comment>
<accession>A0AAU9KCE5</accession>
<dbReference type="GO" id="GO:0000160">
    <property type="term" value="P:phosphorelay signal transduction system"/>
    <property type="evidence" value="ECO:0007669"/>
    <property type="project" value="UniProtKB-KW"/>
</dbReference>
<dbReference type="PANTHER" id="PTHR45339">
    <property type="entry name" value="HYBRID SIGNAL TRANSDUCTION HISTIDINE KINASE J"/>
    <property type="match status" value="1"/>
</dbReference>
<dbReference type="SMART" id="SM00448">
    <property type="entry name" value="REC"/>
    <property type="match status" value="1"/>
</dbReference>
<dbReference type="EMBL" id="CAJZBQ010000052">
    <property type="protein sequence ID" value="CAG9330847.1"/>
    <property type="molecule type" value="Genomic_DNA"/>
</dbReference>
<evidence type="ECO:0000256" key="3">
    <source>
        <dbReference type="PROSITE-ProRule" id="PRU00169"/>
    </source>
</evidence>
<reference evidence="5" key="1">
    <citation type="submission" date="2021-09" db="EMBL/GenBank/DDBJ databases">
        <authorList>
            <consortium name="AG Swart"/>
            <person name="Singh M."/>
            <person name="Singh A."/>
            <person name="Seah K."/>
            <person name="Emmerich C."/>
        </authorList>
    </citation>
    <scope>NUCLEOTIDE SEQUENCE</scope>
    <source>
        <strain evidence="5">ATCC30299</strain>
    </source>
</reference>
<keyword evidence="1 3" id="KW-0597">Phosphoprotein</keyword>
<dbReference type="PROSITE" id="PS50110">
    <property type="entry name" value="RESPONSE_REGULATORY"/>
    <property type="match status" value="1"/>
</dbReference>
<dbReference type="InterPro" id="IPR011006">
    <property type="entry name" value="CheY-like_superfamily"/>
</dbReference>
<organism evidence="5 6">
    <name type="scientific">Blepharisma stoltei</name>
    <dbReference type="NCBI Taxonomy" id="1481888"/>
    <lineage>
        <taxon>Eukaryota</taxon>
        <taxon>Sar</taxon>
        <taxon>Alveolata</taxon>
        <taxon>Ciliophora</taxon>
        <taxon>Postciliodesmatophora</taxon>
        <taxon>Heterotrichea</taxon>
        <taxon>Heterotrichida</taxon>
        <taxon>Blepharismidae</taxon>
        <taxon>Blepharisma</taxon>
    </lineage>
</organism>
<dbReference type="InterPro" id="IPR001789">
    <property type="entry name" value="Sig_transdc_resp-reg_receiver"/>
</dbReference>
<sequence length="119" mass="13047">MATRVLIADDDDFCASTVQALLSSLSIESEIVTNGIECCEKLESEPGKFHIVLMDFWMPEMDGLEATRCIKDLGLGQVNKVYGITADSDPEIIAKGRNSGMDDVFIKPLSIPTLRKILP</sequence>
<evidence type="ECO:0000256" key="2">
    <source>
        <dbReference type="ARBA" id="ARBA00023012"/>
    </source>
</evidence>
<feature type="domain" description="Response regulatory" evidence="4">
    <location>
        <begin position="4"/>
        <end position="119"/>
    </location>
</feature>
<evidence type="ECO:0000259" key="4">
    <source>
        <dbReference type="PROSITE" id="PS50110"/>
    </source>
</evidence>
<evidence type="ECO:0000313" key="5">
    <source>
        <dbReference type="EMBL" id="CAG9330847.1"/>
    </source>
</evidence>
<keyword evidence="2" id="KW-0902">Two-component regulatory system</keyword>
<evidence type="ECO:0000256" key="1">
    <source>
        <dbReference type="ARBA" id="ARBA00022553"/>
    </source>
</evidence>
<dbReference type="AlphaFoldDB" id="A0AAU9KCE5"/>
<dbReference type="Gene3D" id="3.40.50.2300">
    <property type="match status" value="1"/>
</dbReference>
<dbReference type="SUPFAM" id="SSF52172">
    <property type="entry name" value="CheY-like"/>
    <property type="match status" value="1"/>
</dbReference>
<dbReference type="PANTHER" id="PTHR45339:SF1">
    <property type="entry name" value="HYBRID SIGNAL TRANSDUCTION HISTIDINE KINASE J"/>
    <property type="match status" value="1"/>
</dbReference>
<keyword evidence="6" id="KW-1185">Reference proteome</keyword>
<dbReference type="Pfam" id="PF00072">
    <property type="entry name" value="Response_reg"/>
    <property type="match status" value="1"/>
</dbReference>
<evidence type="ECO:0000313" key="6">
    <source>
        <dbReference type="Proteomes" id="UP001162131"/>
    </source>
</evidence>
<dbReference type="CDD" id="cd17546">
    <property type="entry name" value="REC_hyHK_CKI1_RcsC-like"/>
    <property type="match status" value="1"/>
</dbReference>